<name>A0ABP3PCU1_9PROT</name>
<dbReference type="RefSeq" id="WP_166931981.1">
    <property type="nucleotide sequence ID" value="NZ_BAAADD010000002.1"/>
</dbReference>
<reference evidence="2" key="1">
    <citation type="journal article" date="2019" name="Int. J. Syst. Evol. Microbiol.">
        <title>The Global Catalogue of Microorganisms (GCM) 10K type strain sequencing project: providing services to taxonomists for standard genome sequencing and annotation.</title>
        <authorList>
            <consortium name="The Broad Institute Genomics Platform"/>
            <consortium name="The Broad Institute Genome Sequencing Center for Infectious Disease"/>
            <person name="Wu L."/>
            <person name="Ma J."/>
        </authorList>
    </citation>
    <scope>NUCLEOTIDE SEQUENCE [LARGE SCALE GENOMIC DNA]</scope>
    <source>
        <strain evidence="2">JCM 15089</strain>
    </source>
</reference>
<dbReference type="Gene3D" id="3.40.50.2000">
    <property type="entry name" value="Glycogen Phosphorylase B"/>
    <property type="match status" value="2"/>
</dbReference>
<dbReference type="EMBL" id="BAAADD010000002">
    <property type="protein sequence ID" value="GAA0561033.1"/>
    <property type="molecule type" value="Genomic_DNA"/>
</dbReference>
<organism evidence="1 2">
    <name type="scientific">Rhizomicrobium electricum</name>
    <dbReference type="NCBI Taxonomy" id="480070"/>
    <lineage>
        <taxon>Bacteria</taxon>
        <taxon>Pseudomonadati</taxon>
        <taxon>Pseudomonadota</taxon>
        <taxon>Alphaproteobacteria</taxon>
        <taxon>Micropepsales</taxon>
        <taxon>Micropepsaceae</taxon>
        <taxon>Rhizomicrobium</taxon>
    </lineage>
</organism>
<accession>A0ABP3PCU1</accession>
<gene>
    <name evidence="1" type="ORF">GCM10008942_06810</name>
</gene>
<dbReference type="InterPro" id="IPR050194">
    <property type="entry name" value="Glycosyltransferase_grp1"/>
</dbReference>
<evidence type="ECO:0000313" key="2">
    <source>
        <dbReference type="Proteomes" id="UP001499951"/>
    </source>
</evidence>
<dbReference type="PANTHER" id="PTHR45947">
    <property type="entry name" value="SULFOQUINOVOSYL TRANSFERASE SQD2"/>
    <property type="match status" value="1"/>
</dbReference>
<proteinExistence type="predicted"/>
<keyword evidence="2" id="KW-1185">Reference proteome</keyword>
<dbReference type="PANTHER" id="PTHR45947:SF3">
    <property type="entry name" value="SULFOQUINOVOSYL TRANSFERASE SQD2"/>
    <property type="match status" value="1"/>
</dbReference>
<dbReference type="SUPFAM" id="SSF53756">
    <property type="entry name" value="UDP-Glycosyltransferase/glycogen phosphorylase"/>
    <property type="match status" value="1"/>
</dbReference>
<protein>
    <recommendedName>
        <fullName evidence="3">Glycosyl transferase family 1 domain-containing protein</fullName>
    </recommendedName>
</protein>
<comment type="caution">
    <text evidence="1">The sequence shown here is derived from an EMBL/GenBank/DDBJ whole genome shotgun (WGS) entry which is preliminary data.</text>
</comment>
<evidence type="ECO:0008006" key="3">
    <source>
        <dbReference type="Google" id="ProtNLM"/>
    </source>
</evidence>
<dbReference type="Pfam" id="PF13692">
    <property type="entry name" value="Glyco_trans_1_4"/>
    <property type="match status" value="1"/>
</dbReference>
<dbReference type="Proteomes" id="UP001499951">
    <property type="component" value="Unassembled WGS sequence"/>
</dbReference>
<evidence type="ECO:0000313" key="1">
    <source>
        <dbReference type="EMBL" id="GAA0561033.1"/>
    </source>
</evidence>
<sequence>MNELKILLVVYKIQRGLGSEDGCGYTIAKAMKRLGHKITLITRKNNAALLRDDPEFVDVRIIGVDVPRWLSFYKRRGRGIILYYYIWQILVGRIVRHLNRSEQFDVIHQLNFHCDWAPHFLTNPNGKLVWGPIAHHERVPFDFLQCKRYSSFLREWIREMAKRAFWRLDPFLHWAAARTDVIFYGNANLAPPFRSCKAKVVLRPQASSVPELLADPVRPLTFKILSVGRFIPLKNFDATLDGFAAFLLRNRECGAQLTLIGSGTLEPHLRERACELGIDCNVAFVRWGKQSDLAEHYRTSAVFVFPSFESQGLVVAEAMGAGAPVICMENSGPSFLAGSTGAVVTRRDYQSTVSEIADRLEQLYQEWADDTKSFRFTSRMQRVRREYDRRLDTDALVDAIDAAYHG</sequence>